<dbReference type="Proteomes" id="UP000037315">
    <property type="component" value="Unassembled WGS sequence"/>
</dbReference>
<dbReference type="PATRIC" id="fig|1656095.3.peg.3670"/>
<dbReference type="STRING" id="1121863.GCA_000621185_01797"/>
<protein>
    <recommendedName>
        <fullName evidence="2">DUF2382 domain-containing protein</fullName>
    </recommendedName>
</protein>
<dbReference type="InterPro" id="IPR052967">
    <property type="entry name" value="Stress_Response_Assoc"/>
</dbReference>
<dbReference type="PANTHER" id="PTHR38463">
    <property type="entry name" value="STRESS RESPONSE PROTEIN YSNF"/>
    <property type="match status" value="1"/>
</dbReference>
<name>A0A0J8VRX2_9ENTR</name>
<evidence type="ECO:0000256" key="1">
    <source>
        <dbReference type="SAM" id="MobiDB-lite"/>
    </source>
</evidence>
<feature type="region of interest" description="Disordered" evidence="1">
    <location>
        <begin position="1"/>
        <end position="24"/>
    </location>
</feature>
<proteinExistence type="predicted"/>
<dbReference type="EMBL" id="LFEJ01000012">
    <property type="protein sequence ID" value="KMV35245.1"/>
    <property type="molecule type" value="Genomic_DNA"/>
</dbReference>
<feature type="domain" description="DUF2382" evidence="2">
    <location>
        <begin position="19"/>
        <end position="131"/>
    </location>
</feature>
<keyword evidence="4" id="KW-1185">Reference proteome</keyword>
<reference evidence="3 4" key="1">
    <citation type="submission" date="2015-06" db="EMBL/GenBank/DDBJ databases">
        <title>Genome sequencing of Cronobacter sp. strain DJ34 isolated from petroleum contaminated sludge of Duliajan Oil Fields, Assam, India.</title>
        <authorList>
            <person name="Pal S."/>
            <person name="Banerjee T.D."/>
            <person name="Roy A."/>
            <person name="Sar P."/>
            <person name="Kazy S.K."/>
        </authorList>
    </citation>
    <scope>NUCLEOTIDE SEQUENCE [LARGE SCALE GENOMIC DNA]</scope>
    <source>
        <strain evidence="3 4">DJ34</strain>
    </source>
</reference>
<dbReference type="InterPro" id="IPR019060">
    <property type="entry name" value="DUF2382"/>
</dbReference>
<dbReference type="RefSeq" id="WP_024559391.1">
    <property type="nucleotide sequence ID" value="NZ_LFEJ01000012.1"/>
</dbReference>
<evidence type="ECO:0000313" key="4">
    <source>
        <dbReference type="Proteomes" id="UP000037315"/>
    </source>
</evidence>
<dbReference type="AlphaFoldDB" id="A0A0J8VRX2"/>
<gene>
    <name evidence="3" type="ORF">ACH50_08380</name>
</gene>
<comment type="caution">
    <text evidence="3">The sequence shown here is derived from an EMBL/GenBank/DDBJ whole genome shotgun (WGS) entry which is preliminary data.</text>
</comment>
<dbReference type="PANTHER" id="PTHR38463:SF1">
    <property type="entry name" value="STRESS RESPONSE PROTEIN YSNF"/>
    <property type="match status" value="1"/>
</dbReference>
<evidence type="ECO:0000313" key="3">
    <source>
        <dbReference type="EMBL" id="KMV35245.1"/>
    </source>
</evidence>
<accession>A0A0J8VRX2</accession>
<feature type="compositionally biased region" description="Basic and acidic residues" evidence="1">
    <location>
        <begin position="1"/>
        <end position="15"/>
    </location>
</feature>
<sequence>MSDKHDDNETTKPDAEQALTLAEEQAEITKTKVVDRRIRLTRTTHSEEKMLETELSQEQVFIEHVIKNEPVDENNIPQVREQGDTLIIPVIEEQVEIIRRYVLKEEVHIRKVKTTEPYQEKVILRRQEFDISTDEE</sequence>
<evidence type="ECO:0000259" key="2">
    <source>
        <dbReference type="Pfam" id="PF09557"/>
    </source>
</evidence>
<organism evidence="3 4">
    <name type="scientific">Franconibacter pulveris</name>
    <dbReference type="NCBI Taxonomy" id="435910"/>
    <lineage>
        <taxon>Bacteria</taxon>
        <taxon>Pseudomonadati</taxon>
        <taxon>Pseudomonadota</taxon>
        <taxon>Gammaproteobacteria</taxon>
        <taxon>Enterobacterales</taxon>
        <taxon>Enterobacteriaceae</taxon>
        <taxon>Franconibacter</taxon>
    </lineage>
</organism>
<dbReference type="Pfam" id="PF09557">
    <property type="entry name" value="DUF2382"/>
    <property type="match status" value="1"/>
</dbReference>